<dbReference type="EMBL" id="RBNJ01013822">
    <property type="protein sequence ID" value="RUS25136.1"/>
    <property type="molecule type" value="Genomic_DNA"/>
</dbReference>
<keyword evidence="2" id="KW-1133">Transmembrane helix</keyword>
<name>A0A433Q5T6_9FUNG</name>
<protein>
    <submittedName>
        <fullName evidence="3">Uncharacterized protein</fullName>
    </submittedName>
</protein>
<reference evidence="3 4" key="1">
    <citation type="journal article" date="2018" name="New Phytol.">
        <title>Phylogenomics of Endogonaceae and evolution of mycorrhizas within Mucoromycota.</title>
        <authorList>
            <person name="Chang Y."/>
            <person name="Desiro A."/>
            <person name="Na H."/>
            <person name="Sandor L."/>
            <person name="Lipzen A."/>
            <person name="Clum A."/>
            <person name="Barry K."/>
            <person name="Grigoriev I.V."/>
            <person name="Martin F.M."/>
            <person name="Stajich J.E."/>
            <person name="Smith M.E."/>
            <person name="Bonito G."/>
            <person name="Spatafora J.W."/>
        </authorList>
    </citation>
    <scope>NUCLEOTIDE SEQUENCE [LARGE SCALE GENOMIC DNA]</scope>
    <source>
        <strain evidence="3 4">AD002</strain>
    </source>
</reference>
<evidence type="ECO:0000313" key="4">
    <source>
        <dbReference type="Proteomes" id="UP000274822"/>
    </source>
</evidence>
<dbReference type="Proteomes" id="UP000274822">
    <property type="component" value="Unassembled WGS sequence"/>
</dbReference>
<feature type="transmembrane region" description="Helical" evidence="2">
    <location>
        <begin position="263"/>
        <end position="283"/>
    </location>
</feature>
<keyword evidence="2" id="KW-0472">Membrane</keyword>
<sequence length="315" mass="36537">MTEPLLQYPPVRIPRRAQGDTSSSRAVSSSDDDVIRFDTRHYRFDMPEPQPGWVPTPGAEPENSFVLREKRDPAEAGWAFDPEDDPSYIYLSRADYKYVDSSDIGQRQRNLTDLLMTYILSISWQIFFKNRNAPDFFRCNLDHNFAVTHDDLCNRTHVPYIILCFSLVNILILAALPTLILRRYANHNRKMVRFTAILYSIFPYLDGFRAVVPKRAHFNVARKDRVTNLVYFASVWVQALASFMALSADYFDAKAKGQDQDWLAGNLPFLWNFGKLVVVGFYPTKKWAVRCYRGETVLKRKLVGVKKSHVRYDEV</sequence>
<keyword evidence="4" id="KW-1185">Reference proteome</keyword>
<evidence type="ECO:0000256" key="1">
    <source>
        <dbReference type="SAM" id="MobiDB-lite"/>
    </source>
</evidence>
<proteinExistence type="predicted"/>
<accession>A0A433Q5T6</accession>
<dbReference type="AlphaFoldDB" id="A0A433Q5T6"/>
<feature type="compositionally biased region" description="Low complexity" evidence="1">
    <location>
        <begin position="20"/>
        <end position="29"/>
    </location>
</feature>
<feature type="region of interest" description="Disordered" evidence="1">
    <location>
        <begin position="1"/>
        <end position="30"/>
    </location>
</feature>
<evidence type="ECO:0000256" key="2">
    <source>
        <dbReference type="SAM" id="Phobius"/>
    </source>
</evidence>
<feature type="transmembrane region" description="Helical" evidence="2">
    <location>
        <begin position="160"/>
        <end position="181"/>
    </location>
</feature>
<organism evidence="3 4">
    <name type="scientific">Jimgerdemannia flammicorona</name>
    <dbReference type="NCBI Taxonomy" id="994334"/>
    <lineage>
        <taxon>Eukaryota</taxon>
        <taxon>Fungi</taxon>
        <taxon>Fungi incertae sedis</taxon>
        <taxon>Mucoromycota</taxon>
        <taxon>Mucoromycotina</taxon>
        <taxon>Endogonomycetes</taxon>
        <taxon>Endogonales</taxon>
        <taxon>Endogonaceae</taxon>
        <taxon>Jimgerdemannia</taxon>
    </lineage>
</organism>
<comment type="caution">
    <text evidence="3">The sequence shown here is derived from an EMBL/GenBank/DDBJ whole genome shotgun (WGS) entry which is preliminary data.</text>
</comment>
<keyword evidence="2" id="KW-0812">Transmembrane</keyword>
<feature type="transmembrane region" description="Helical" evidence="2">
    <location>
        <begin position="229"/>
        <end position="251"/>
    </location>
</feature>
<gene>
    <name evidence="3" type="ORF">BC938DRAFT_472583</name>
</gene>
<evidence type="ECO:0000313" key="3">
    <source>
        <dbReference type="EMBL" id="RUS25136.1"/>
    </source>
</evidence>